<comment type="caution">
    <text evidence="1">The sequence shown here is derived from an EMBL/GenBank/DDBJ whole genome shotgun (WGS) entry which is preliminary data.</text>
</comment>
<reference evidence="1 2" key="1">
    <citation type="journal article" date="2016" name="DNA Res.">
        <title>The draft genome of MD-2 pineapple using hybrid error correction of long reads.</title>
        <authorList>
            <person name="Redwan R.M."/>
            <person name="Saidin A."/>
            <person name="Kumar S.V."/>
        </authorList>
    </citation>
    <scope>NUCLEOTIDE SEQUENCE [LARGE SCALE GENOMIC DNA]</scope>
    <source>
        <strain evidence="2">cv. MD2</strain>
        <tissue evidence="1">Leaf</tissue>
    </source>
</reference>
<evidence type="ECO:0000313" key="2">
    <source>
        <dbReference type="Proteomes" id="UP000092600"/>
    </source>
</evidence>
<sequence>MAKKIFIYTSEEKEISQSSCK</sequence>
<name>A0A199VVT1_ANACO</name>
<accession>A0A199VVT1</accession>
<dbReference type="EMBL" id="LSRQ01000754">
    <property type="protein sequence ID" value="OAY81041.1"/>
    <property type="molecule type" value="Genomic_DNA"/>
</dbReference>
<protein>
    <submittedName>
        <fullName evidence="1">Uncharacterized protein</fullName>
    </submittedName>
</protein>
<gene>
    <name evidence="1" type="ORF">ACMD2_11488</name>
</gene>
<evidence type="ECO:0000313" key="1">
    <source>
        <dbReference type="EMBL" id="OAY81041.1"/>
    </source>
</evidence>
<dbReference type="AlphaFoldDB" id="A0A199VVT1"/>
<organism evidence="1 2">
    <name type="scientific">Ananas comosus</name>
    <name type="common">Pineapple</name>
    <name type="synonym">Ananas ananas</name>
    <dbReference type="NCBI Taxonomy" id="4615"/>
    <lineage>
        <taxon>Eukaryota</taxon>
        <taxon>Viridiplantae</taxon>
        <taxon>Streptophyta</taxon>
        <taxon>Embryophyta</taxon>
        <taxon>Tracheophyta</taxon>
        <taxon>Spermatophyta</taxon>
        <taxon>Magnoliopsida</taxon>
        <taxon>Liliopsida</taxon>
        <taxon>Poales</taxon>
        <taxon>Bromeliaceae</taxon>
        <taxon>Bromelioideae</taxon>
        <taxon>Ananas</taxon>
    </lineage>
</organism>
<proteinExistence type="predicted"/>
<dbReference type="Proteomes" id="UP000092600">
    <property type="component" value="Unassembled WGS sequence"/>
</dbReference>